<comment type="caution">
    <text evidence="2">The sequence shown here is derived from an EMBL/GenBank/DDBJ whole genome shotgun (WGS) entry which is preliminary data.</text>
</comment>
<proteinExistence type="predicted"/>
<dbReference type="InterPro" id="IPR016677">
    <property type="entry name" value="UCP016817_carboligase"/>
</dbReference>
<dbReference type="InterPro" id="IPR003806">
    <property type="entry name" value="ATP-grasp_PylC-type"/>
</dbReference>
<dbReference type="Proteomes" id="UP001597337">
    <property type="component" value="Unassembled WGS sequence"/>
</dbReference>
<organism evidence="2 3">
    <name type="scientific">Thiorhodococcus fuscus</name>
    <dbReference type="NCBI Taxonomy" id="527200"/>
    <lineage>
        <taxon>Bacteria</taxon>
        <taxon>Pseudomonadati</taxon>
        <taxon>Pseudomonadota</taxon>
        <taxon>Gammaproteobacteria</taxon>
        <taxon>Chromatiales</taxon>
        <taxon>Chromatiaceae</taxon>
        <taxon>Thiorhodococcus</taxon>
    </lineage>
</organism>
<evidence type="ECO:0000313" key="2">
    <source>
        <dbReference type="EMBL" id="MFD2114073.1"/>
    </source>
</evidence>
<dbReference type="Pfam" id="PF02655">
    <property type="entry name" value="ATP-grasp_3"/>
    <property type="match status" value="1"/>
</dbReference>
<evidence type="ECO:0000259" key="1">
    <source>
        <dbReference type="Pfam" id="PF02655"/>
    </source>
</evidence>
<name>A0ABW4YF28_9GAMM</name>
<accession>A0ABW4YF28</accession>
<sequence length="386" mass="42159">MSTERSELLIVANSGRALAESAVRAGYRVRLIDAFADEDSRACAECIQVPMKGHGLDADAVRCELERILSQASGRPDLIYGAGLEPSADLLEWLESRVTVLGNDSSVLRLLADPIAWFARLDRLGIPYPEVRFDPPEQDTGWLLKEPASSGGLGVRCWRSGLSRPQGAHYFQRLLDGAPMSFLFIADGKRAIPIGYSRLSNAADAMDGPFFYAGARSLDAAEAARCRVIETYARALVADLGLRGINGMDFILHGGRVQLLELNPRPTATLALHPCPLAEGWVACQVQACQGLLPDPALHAASRATAHRILYAERDFSVPAGLHWPDWVRDRPWPGTWIPRGAPLCSLYAEATDMDALERLLAERARLVVSFLTDRSTLSMSTEVIS</sequence>
<reference evidence="3" key="1">
    <citation type="journal article" date="2019" name="Int. J. Syst. Evol. Microbiol.">
        <title>The Global Catalogue of Microorganisms (GCM) 10K type strain sequencing project: providing services to taxonomists for standard genome sequencing and annotation.</title>
        <authorList>
            <consortium name="The Broad Institute Genomics Platform"/>
            <consortium name="The Broad Institute Genome Sequencing Center for Infectious Disease"/>
            <person name="Wu L."/>
            <person name="Ma J."/>
        </authorList>
    </citation>
    <scope>NUCLEOTIDE SEQUENCE [LARGE SCALE GENOMIC DNA]</scope>
    <source>
        <strain evidence="3">KACC 12597</strain>
    </source>
</reference>
<gene>
    <name evidence="2" type="ORF">ACFSJC_19665</name>
</gene>
<dbReference type="PIRSF" id="PIRSF016817">
    <property type="entry name" value="UCP016817_carboligase"/>
    <property type="match status" value="1"/>
</dbReference>
<keyword evidence="3" id="KW-1185">Reference proteome</keyword>
<dbReference type="EMBL" id="JBHUHX010000062">
    <property type="protein sequence ID" value="MFD2114073.1"/>
    <property type="molecule type" value="Genomic_DNA"/>
</dbReference>
<evidence type="ECO:0000313" key="3">
    <source>
        <dbReference type="Proteomes" id="UP001597337"/>
    </source>
</evidence>
<protein>
    <submittedName>
        <fullName evidence="2">ATP-grasp domain-containing protein</fullName>
    </submittedName>
</protein>
<dbReference type="RefSeq" id="WP_386028974.1">
    <property type="nucleotide sequence ID" value="NZ_JBHUHX010000062.1"/>
</dbReference>
<feature type="domain" description="ATP-grasp fold PylC-type" evidence="1">
    <location>
        <begin position="116"/>
        <end position="269"/>
    </location>
</feature>
<dbReference type="SUPFAM" id="SSF56059">
    <property type="entry name" value="Glutathione synthetase ATP-binding domain-like"/>
    <property type="match status" value="1"/>
</dbReference>
<dbReference type="Gene3D" id="3.30.470.20">
    <property type="entry name" value="ATP-grasp fold, B domain"/>
    <property type="match status" value="1"/>
</dbReference>